<gene>
    <name evidence="2" type="ORF">SG34_033305</name>
</gene>
<keyword evidence="1" id="KW-1133">Transmembrane helix</keyword>
<dbReference type="AlphaFoldDB" id="A0AAE9Z934"/>
<reference evidence="2 3" key="1">
    <citation type="journal article" date="2015" name="Genome Announc.">
        <title>Draft Genome Sequences of Marine Isolates of Thalassomonas viridans and Thalassomonas actiniarum.</title>
        <authorList>
            <person name="Olonade I."/>
            <person name="van Zyl L.J."/>
            <person name="Trindade M."/>
        </authorList>
    </citation>
    <scope>NUCLEOTIDE SEQUENCE [LARGE SCALE GENOMIC DNA]</scope>
    <source>
        <strain evidence="2 3">XOM25</strain>
    </source>
</reference>
<accession>A0AAE9Z934</accession>
<proteinExistence type="predicted"/>
<dbReference type="RefSeq" id="WP_044836475.1">
    <property type="nucleotide sequence ID" value="NZ_CP059734.1"/>
</dbReference>
<name>A0AAE9Z934_9GAMM</name>
<keyword evidence="3" id="KW-1185">Reference proteome</keyword>
<sequence length="125" mass="14265">MSIFSKLLAFDFLFILLSCILYVLFGQITVRKLRKNPKTKNVLGMEYASGWDIINVASALAMPRRLSRKLEKGPLAYLYANSDLLFENTSKFDRILGAVFYWLFMSSSFVCVLLVLLNYLGVFDG</sequence>
<feature type="transmembrane region" description="Helical" evidence="1">
    <location>
        <begin position="12"/>
        <end position="30"/>
    </location>
</feature>
<evidence type="ECO:0000313" key="2">
    <source>
        <dbReference type="EMBL" id="WDE08778.1"/>
    </source>
</evidence>
<dbReference type="Proteomes" id="UP000032352">
    <property type="component" value="Chromosome pTvir"/>
</dbReference>
<evidence type="ECO:0000313" key="3">
    <source>
        <dbReference type="Proteomes" id="UP000032352"/>
    </source>
</evidence>
<organism evidence="2 3">
    <name type="scientific">Thalassomonas viridans</name>
    <dbReference type="NCBI Taxonomy" id="137584"/>
    <lineage>
        <taxon>Bacteria</taxon>
        <taxon>Pseudomonadati</taxon>
        <taxon>Pseudomonadota</taxon>
        <taxon>Gammaproteobacteria</taxon>
        <taxon>Alteromonadales</taxon>
        <taxon>Colwelliaceae</taxon>
        <taxon>Thalassomonas</taxon>
    </lineage>
</organism>
<protein>
    <submittedName>
        <fullName evidence="2">Uncharacterized protein</fullName>
    </submittedName>
</protein>
<dbReference type="EMBL" id="CP059734">
    <property type="protein sequence ID" value="WDE08778.1"/>
    <property type="molecule type" value="Genomic_DNA"/>
</dbReference>
<dbReference type="KEGG" id="tvd:SG34_033305"/>
<feature type="transmembrane region" description="Helical" evidence="1">
    <location>
        <begin position="99"/>
        <end position="120"/>
    </location>
</feature>
<keyword evidence="1" id="KW-0472">Membrane</keyword>
<evidence type="ECO:0000256" key="1">
    <source>
        <dbReference type="SAM" id="Phobius"/>
    </source>
</evidence>
<keyword evidence="1" id="KW-0812">Transmembrane</keyword>
<reference evidence="2 3" key="2">
    <citation type="journal article" date="2022" name="Mar. Drugs">
        <title>Bioassay-Guided Fractionation Leads to the Detection of Cholic Acid Generated by the Rare Thalassomonas sp.</title>
        <authorList>
            <person name="Pheiffer F."/>
            <person name="Schneider Y.K."/>
            <person name="Hansen E.H."/>
            <person name="Andersen J.H."/>
            <person name="Isaksson J."/>
            <person name="Busche T."/>
            <person name="R C."/>
            <person name="Kalinowski J."/>
            <person name="Zyl L.V."/>
            <person name="Trindade M."/>
        </authorList>
    </citation>
    <scope>NUCLEOTIDE SEQUENCE [LARGE SCALE GENOMIC DNA]</scope>
    <source>
        <strain evidence="2 3">XOM25</strain>
    </source>
</reference>